<dbReference type="FunFam" id="3.30.420.10:FF:000032">
    <property type="entry name" value="Retrovirus-related Pol polyprotein from transposon 297-like Protein"/>
    <property type="match status" value="1"/>
</dbReference>
<dbReference type="Ensembl" id="ENSHBUT00000015867.1">
    <property type="protein sequence ID" value="ENSHBUP00000021580.1"/>
    <property type="gene ID" value="ENSHBUG00000001371.1"/>
</dbReference>
<dbReference type="GO" id="GO:0003676">
    <property type="term" value="F:nucleic acid binding"/>
    <property type="evidence" value="ECO:0007669"/>
    <property type="project" value="InterPro"/>
</dbReference>
<dbReference type="GO" id="GO:0015074">
    <property type="term" value="P:DNA integration"/>
    <property type="evidence" value="ECO:0007669"/>
    <property type="project" value="InterPro"/>
</dbReference>
<dbReference type="InterPro" id="IPR050951">
    <property type="entry name" value="Retrovirus_Pol_polyprotein"/>
</dbReference>
<dbReference type="GeneTree" id="ENSGT00940000163772"/>
<keyword evidence="4" id="KW-1185">Reference proteome</keyword>
<reference evidence="3" key="2">
    <citation type="submission" date="2025-09" db="UniProtKB">
        <authorList>
            <consortium name="Ensembl"/>
        </authorList>
    </citation>
    <scope>IDENTIFICATION</scope>
</reference>
<dbReference type="Gene3D" id="3.30.420.10">
    <property type="entry name" value="Ribonuclease H-like superfamily/Ribonuclease H"/>
    <property type="match status" value="1"/>
</dbReference>
<dbReference type="SUPFAM" id="SSF53098">
    <property type="entry name" value="Ribonuclease H-like"/>
    <property type="match status" value="1"/>
</dbReference>
<evidence type="ECO:0000256" key="1">
    <source>
        <dbReference type="ARBA" id="ARBA00039658"/>
    </source>
</evidence>
<dbReference type="Pfam" id="PF17921">
    <property type="entry name" value="Integrase_H2C2"/>
    <property type="match status" value="1"/>
</dbReference>
<organism evidence="3 4">
    <name type="scientific">Haplochromis burtoni</name>
    <name type="common">Burton's mouthbrooder</name>
    <name type="synonym">Chromis burtoni</name>
    <dbReference type="NCBI Taxonomy" id="8153"/>
    <lineage>
        <taxon>Eukaryota</taxon>
        <taxon>Metazoa</taxon>
        <taxon>Chordata</taxon>
        <taxon>Craniata</taxon>
        <taxon>Vertebrata</taxon>
        <taxon>Euteleostomi</taxon>
        <taxon>Actinopterygii</taxon>
        <taxon>Neopterygii</taxon>
        <taxon>Teleostei</taxon>
        <taxon>Neoteleostei</taxon>
        <taxon>Acanthomorphata</taxon>
        <taxon>Ovalentaria</taxon>
        <taxon>Cichlomorphae</taxon>
        <taxon>Cichliformes</taxon>
        <taxon>Cichlidae</taxon>
        <taxon>African cichlids</taxon>
        <taxon>Pseudocrenilabrinae</taxon>
        <taxon>Haplochromini</taxon>
        <taxon>Haplochromis</taxon>
    </lineage>
</organism>
<dbReference type="PROSITE" id="PS50994">
    <property type="entry name" value="INTEGRASE"/>
    <property type="match status" value="1"/>
</dbReference>
<name>A0A3Q2W9U9_HAPBU</name>
<reference evidence="3" key="1">
    <citation type="submission" date="2025-08" db="UniProtKB">
        <authorList>
            <consortium name="Ensembl"/>
        </authorList>
    </citation>
    <scope>IDENTIFICATION</scope>
</reference>
<sequence length="351" mass="39583">WGLSPEKSSRPFARLREPNRIQEAALFVPQPVRSQILQWAHTARFSCHPGIHRTITFLQRYFWWPTLSRDAKEYVSACTTCARNKIPNQPPSGSLHPLPTPTRPWSHVSLDFVTGLPPSAGNTVILTIIDRFSKAAHFVALPKLPTALETARLLTTHVFRLHGIPDDIVSDRGPQFTSRVWREFCTSLGSKVSLSSGYHPQSNGQSERVNQELEAALRCVVSSNQAVWSEELPWIEYAHNSMTSSATGRSPFEASLGFQPPLFPSIEGEHSVPSVRAHLRRCRRVWKATRAAFLRTKDRNKRFADRRRSSAPAYTVGQKVWLSTRFVPIRAESRKLSPAYIGPFEISALVN</sequence>
<dbReference type="STRING" id="8153.ENSHBUP00000021580"/>
<dbReference type="InterPro" id="IPR012337">
    <property type="entry name" value="RNaseH-like_sf"/>
</dbReference>
<protein>
    <recommendedName>
        <fullName evidence="1">Gypsy retrotransposon integrase-like protein 1</fullName>
    </recommendedName>
</protein>
<proteinExistence type="predicted"/>
<dbReference type="Pfam" id="PF00665">
    <property type="entry name" value="rve"/>
    <property type="match status" value="1"/>
</dbReference>
<dbReference type="InterPro" id="IPR001584">
    <property type="entry name" value="Integrase_cat-core"/>
</dbReference>
<evidence type="ECO:0000259" key="2">
    <source>
        <dbReference type="PROSITE" id="PS50994"/>
    </source>
</evidence>
<accession>A0A3Q2W9U9</accession>
<dbReference type="Proteomes" id="UP000264840">
    <property type="component" value="Unplaced"/>
</dbReference>
<dbReference type="AlphaFoldDB" id="A0A3Q2W9U9"/>
<dbReference type="InterPro" id="IPR036397">
    <property type="entry name" value="RNaseH_sf"/>
</dbReference>
<dbReference type="PANTHER" id="PTHR37984:SF15">
    <property type="entry name" value="INTEGRASE CATALYTIC DOMAIN-CONTAINING PROTEIN"/>
    <property type="match status" value="1"/>
</dbReference>
<dbReference type="PANTHER" id="PTHR37984">
    <property type="entry name" value="PROTEIN CBG26694"/>
    <property type="match status" value="1"/>
</dbReference>
<dbReference type="OMA" id="CHPGTHR"/>
<feature type="domain" description="Integrase catalytic" evidence="2">
    <location>
        <begin position="100"/>
        <end position="259"/>
    </location>
</feature>
<dbReference type="InterPro" id="IPR041588">
    <property type="entry name" value="Integrase_H2C2"/>
</dbReference>
<evidence type="ECO:0000313" key="3">
    <source>
        <dbReference type="Ensembl" id="ENSHBUP00000021580.1"/>
    </source>
</evidence>
<dbReference type="Gene3D" id="1.10.340.70">
    <property type="match status" value="1"/>
</dbReference>
<dbReference type="FunFam" id="1.10.340.70:FF:000001">
    <property type="entry name" value="Retrovirus-related Pol polyprotein from transposon gypsy-like Protein"/>
    <property type="match status" value="1"/>
</dbReference>
<evidence type="ECO:0000313" key="4">
    <source>
        <dbReference type="Proteomes" id="UP000264840"/>
    </source>
</evidence>